<dbReference type="EMBL" id="CADCTY010001386">
    <property type="protein sequence ID" value="CAA9369030.1"/>
    <property type="molecule type" value="Genomic_DNA"/>
</dbReference>
<comment type="similarity">
    <text evidence="1 6">Belongs to the Nudix hydrolase family.</text>
</comment>
<dbReference type="AlphaFoldDB" id="A0A6J4MU50"/>
<dbReference type="PANTHER" id="PTHR21340">
    <property type="entry name" value="DIADENOSINE 5,5-P1,P4-TETRAPHOSPHATE PYROPHOSPHOHYDROLASE MUTT"/>
    <property type="match status" value="1"/>
</dbReference>
<dbReference type="PRINTS" id="PR00502">
    <property type="entry name" value="NUDIXFAMILY"/>
</dbReference>
<keyword evidence="3" id="KW-0547">Nucleotide-binding</keyword>
<dbReference type="PANTHER" id="PTHR21340:SF0">
    <property type="entry name" value="BIS(5'-NUCLEOSYL)-TETRAPHOSPHATASE [ASYMMETRICAL]"/>
    <property type="match status" value="1"/>
</dbReference>
<dbReference type="InterPro" id="IPR020476">
    <property type="entry name" value="Nudix_hydrolase"/>
</dbReference>
<evidence type="ECO:0000313" key="8">
    <source>
        <dbReference type="EMBL" id="CAA9369030.1"/>
    </source>
</evidence>
<reference evidence="8" key="1">
    <citation type="submission" date="2020-02" db="EMBL/GenBank/DDBJ databases">
        <authorList>
            <person name="Meier V. D."/>
        </authorList>
    </citation>
    <scope>NUCLEOTIDE SEQUENCE</scope>
    <source>
        <strain evidence="8">AVDCRST_MAG94</strain>
    </source>
</reference>
<dbReference type="GO" id="GO:0006754">
    <property type="term" value="P:ATP biosynthetic process"/>
    <property type="evidence" value="ECO:0007669"/>
    <property type="project" value="TreeGrafter"/>
</dbReference>
<accession>A0A6J4MU50</accession>
<evidence type="ECO:0000256" key="1">
    <source>
        <dbReference type="ARBA" id="ARBA00005582"/>
    </source>
</evidence>
<evidence type="ECO:0000256" key="4">
    <source>
        <dbReference type="ARBA" id="ARBA00022801"/>
    </source>
</evidence>
<dbReference type="PROSITE" id="PS51462">
    <property type="entry name" value="NUDIX"/>
    <property type="match status" value="1"/>
</dbReference>
<evidence type="ECO:0000256" key="2">
    <source>
        <dbReference type="ARBA" id="ARBA00018911"/>
    </source>
</evidence>
<dbReference type="Pfam" id="PF00293">
    <property type="entry name" value="NUDIX"/>
    <property type="match status" value="1"/>
</dbReference>
<evidence type="ECO:0000259" key="7">
    <source>
        <dbReference type="PROSITE" id="PS51462"/>
    </source>
</evidence>
<dbReference type="InterPro" id="IPR000086">
    <property type="entry name" value="NUDIX_hydrolase_dom"/>
</dbReference>
<dbReference type="InterPro" id="IPR020084">
    <property type="entry name" value="NUDIX_hydrolase_CS"/>
</dbReference>
<dbReference type="PROSITE" id="PS00893">
    <property type="entry name" value="NUDIX_BOX"/>
    <property type="match status" value="1"/>
</dbReference>
<dbReference type="SUPFAM" id="SSF55811">
    <property type="entry name" value="Nudix"/>
    <property type="match status" value="1"/>
</dbReference>
<dbReference type="CDD" id="cd03428">
    <property type="entry name" value="NUDIX_Ap4A_Nudt2"/>
    <property type="match status" value="1"/>
</dbReference>
<evidence type="ECO:0000256" key="6">
    <source>
        <dbReference type="RuleBase" id="RU003476"/>
    </source>
</evidence>
<sequence>MADSTIAKDEAFGIVPILHTDTTDQFLLIQHHAGHWGFPKGHADPGESALQAACREFLEETGIADYSLIEGISFSEQYPFTRGRQKFEKTVIYFLAWVQSATVHCQEKEIQAYVWADYEQAIARLSFDGAKQVLREVQQYLKSAS</sequence>
<proteinExistence type="inferred from homology"/>
<dbReference type="InterPro" id="IPR015797">
    <property type="entry name" value="NUDIX_hydrolase-like_dom_sf"/>
</dbReference>
<gene>
    <name evidence="8" type="ORF">AVDCRST_MAG94-3991</name>
</gene>
<dbReference type="InterPro" id="IPR003565">
    <property type="entry name" value="Tetra_PHTase"/>
</dbReference>
<dbReference type="Gene3D" id="3.90.79.10">
    <property type="entry name" value="Nucleoside Triphosphate Pyrophosphohydrolase"/>
    <property type="match status" value="1"/>
</dbReference>
<dbReference type="InterPro" id="IPR051325">
    <property type="entry name" value="Nudix_hydrolase_domain"/>
</dbReference>
<dbReference type="GO" id="GO:0000166">
    <property type="term" value="F:nucleotide binding"/>
    <property type="evidence" value="ECO:0007669"/>
    <property type="project" value="UniProtKB-KW"/>
</dbReference>
<dbReference type="GO" id="GO:0004081">
    <property type="term" value="F:bis(5'-nucleosyl)-tetraphosphatase (asymmetrical) activity"/>
    <property type="evidence" value="ECO:0007669"/>
    <property type="project" value="TreeGrafter"/>
</dbReference>
<evidence type="ECO:0000256" key="3">
    <source>
        <dbReference type="ARBA" id="ARBA00022741"/>
    </source>
</evidence>
<keyword evidence="4 6" id="KW-0378">Hydrolase</keyword>
<dbReference type="GO" id="GO:0006167">
    <property type="term" value="P:AMP biosynthetic process"/>
    <property type="evidence" value="ECO:0007669"/>
    <property type="project" value="TreeGrafter"/>
</dbReference>
<feature type="domain" description="Nudix hydrolase" evidence="7">
    <location>
        <begin position="7"/>
        <end position="138"/>
    </location>
</feature>
<name>A0A6J4MU50_9CYAN</name>
<protein>
    <recommendedName>
        <fullName evidence="2">Bis(5'-nucleosyl)-tetraphosphatase [asymmetrical]</fullName>
    </recommendedName>
    <alternativeName>
        <fullName evidence="5">Diadenosine 5',5'''-P1,P4-tetraphosphate asymmetrical hydrolase</fullName>
    </alternativeName>
</protein>
<organism evidence="8">
    <name type="scientific">uncultured Leptolyngbya sp</name>
    <dbReference type="NCBI Taxonomy" id="332963"/>
    <lineage>
        <taxon>Bacteria</taxon>
        <taxon>Bacillati</taxon>
        <taxon>Cyanobacteriota</taxon>
        <taxon>Cyanophyceae</taxon>
        <taxon>Leptolyngbyales</taxon>
        <taxon>Leptolyngbyaceae</taxon>
        <taxon>Leptolyngbya group</taxon>
        <taxon>Leptolyngbya</taxon>
        <taxon>environmental samples</taxon>
    </lineage>
</organism>
<evidence type="ECO:0000256" key="5">
    <source>
        <dbReference type="ARBA" id="ARBA00032644"/>
    </source>
</evidence>